<evidence type="ECO:0000313" key="5">
    <source>
        <dbReference type="EMBL" id="SPQ00464.1"/>
    </source>
</evidence>
<protein>
    <submittedName>
        <fullName evidence="5">DNA polymerase IV</fullName>
        <ecNumber evidence="5">2.7.7.7</ecNumber>
    </submittedName>
</protein>
<dbReference type="Gene3D" id="1.10.150.20">
    <property type="entry name" value="5' to 3' exonuclease, C-terminal subdomain"/>
    <property type="match status" value="1"/>
</dbReference>
<keyword evidence="3" id="KW-0239">DNA-directed DNA polymerase</keyword>
<dbReference type="GO" id="GO:0042276">
    <property type="term" value="P:error-prone translesion synthesis"/>
    <property type="evidence" value="ECO:0007669"/>
    <property type="project" value="TreeGrafter"/>
</dbReference>
<dbReference type="GO" id="GO:0005829">
    <property type="term" value="C:cytosol"/>
    <property type="evidence" value="ECO:0007669"/>
    <property type="project" value="TreeGrafter"/>
</dbReference>
<dbReference type="CDD" id="cd03586">
    <property type="entry name" value="PolY_Pol_IV_kappa"/>
    <property type="match status" value="1"/>
</dbReference>
<keyword evidence="6" id="KW-1185">Reference proteome</keyword>
<dbReference type="InterPro" id="IPR001126">
    <property type="entry name" value="UmuC"/>
</dbReference>
<gene>
    <name evidence="5" type="primary">dinB</name>
    <name evidence="5" type="ORF">NBG4_240028</name>
</gene>
<dbReference type="InterPro" id="IPR017961">
    <property type="entry name" value="DNA_pol_Y-fam_little_finger"/>
</dbReference>
<name>A0A2U3QGB6_9BACT</name>
<feature type="domain" description="UmuC" evidence="4">
    <location>
        <begin position="15"/>
        <end position="194"/>
    </location>
</feature>
<dbReference type="InterPro" id="IPR043128">
    <property type="entry name" value="Rev_trsase/Diguanyl_cyclase"/>
</dbReference>
<sequence>MNNAPLTIRSWPRAILHLDADAFFASCEQAVHPELRGKPVITGKERGIVAAASYEAKAKGITRGVSLHDVKKICPDAIIVPSDYETYSLFSVRMFEILRRFSPDVEEYSVDEAFVDLTGLRRSFHGPYRMIAKKMQETIETELRITVSIGVSLSKVLAKIGSKHNKPHGLTIIPGRDIHVFLEELPVEKVWGIGPNTAAFLGKFGIKTALQFARKDEKFIQKYLSKPYQEIWHELNGRSVYPVVTESKSSYQSISKTKTFTPPSDDETFVFAQLSKNLENACIKARRYKLSATRLILFLRTQEFRDAGMEIKLDRATSYPIDLFGPLREGFDQIYKPRVLYRQTGVVLAGLMPETQVQYTLFDDTGKIERFSKIYTAVDKVSERFGKYTVCHAASLPVKLQTQHEGERGDTPERKNELFKGENKRQRLGLPVLNVKV</sequence>
<dbReference type="PANTHER" id="PTHR11076">
    <property type="entry name" value="DNA REPAIR POLYMERASE UMUC / TRANSFERASE FAMILY MEMBER"/>
    <property type="match status" value="1"/>
</dbReference>
<dbReference type="GO" id="GO:0003684">
    <property type="term" value="F:damaged DNA binding"/>
    <property type="evidence" value="ECO:0007669"/>
    <property type="project" value="InterPro"/>
</dbReference>
<dbReference type="EMBL" id="OUUY01000069">
    <property type="protein sequence ID" value="SPQ00464.1"/>
    <property type="molecule type" value="Genomic_DNA"/>
</dbReference>
<keyword evidence="2" id="KW-0515">Mutator protein</keyword>
<dbReference type="GO" id="GO:0006281">
    <property type="term" value="P:DNA repair"/>
    <property type="evidence" value="ECO:0007669"/>
    <property type="project" value="InterPro"/>
</dbReference>
<dbReference type="InterPro" id="IPR036775">
    <property type="entry name" value="DNA_pol_Y-fam_lit_finger_sf"/>
</dbReference>
<dbReference type="InterPro" id="IPR043502">
    <property type="entry name" value="DNA/RNA_pol_sf"/>
</dbReference>
<dbReference type="InterPro" id="IPR022880">
    <property type="entry name" value="DNApol_IV"/>
</dbReference>
<evidence type="ECO:0000256" key="1">
    <source>
        <dbReference type="ARBA" id="ARBA00010945"/>
    </source>
</evidence>
<dbReference type="EC" id="2.7.7.7" evidence="5"/>
<dbReference type="GO" id="GO:0009432">
    <property type="term" value="P:SOS response"/>
    <property type="evidence" value="ECO:0007669"/>
    <property type="project" value="TreeGrafter"/>
</dbReference>
<dbReference type="PROSITE" id="PS50173">
    <property type="entry name" value="UMUC"/>
    <property type="match status" value="1"/>
</dbReference>
<keyword evidence="5" id="KW-0808">Transferase</keyword>
<dbReference type="Gene3D" id="3.40.1170.60">
    <property type="match status" value="1"/>
</dbReference>
<dbReference type="Pfam" id="PF00817">
    <property type="entry name" value="IMS"/>
    <property type="match status" value="1"/>
</dbReference>
<reference evidence="6" key="1">
    <citation type="submission" date="2018-03" db="EMBL/GenBank/DDBJ databases">
        <authorList>
            <person name="Zecchin S."/>
        </authorList>
    </citation>
    <scope>NUCLEOTIDE SEQUENCE [LARGE SCALE GENOMIC DNA]</scope>
</reference>
<dbReference type="AlphaFoldDB" id="A0A2U3QGB6"/>
<dbReference type="Gene3D" id="3.30.70.270">
    <property type="match status" value="1"/>
</dbReference>
<dbReference type="InterPro" id="IPR050116">
    <property type="entry name" value="DNA_polymerase-Y"/>
</dbReference>
<dbReference type="GO" id="GO:0003887">
    <property type="term" value="F:DNA-directed DNA polymerase activity"/>
    <property type="evidence" value="ECO:0007669"/>
    <property type="project" value="UniProtKB-EC"/>
</dbReference>
<evidence type="ECO:0000256" key="3">
    <source>
        <dbReference type="ARBA" id="ARBA00022932"/>
    </source>
</evidence>
<dbReference type="Proteomes" id="UP000245125">
    <property type="component" value="Unassembled WGS sequence"/>
</dbReference>
<evidence type="ECO:0000259" key="4">
    <source>
        <dbReference type="PROSITE" id="PS50173"/>
    </source>
</evidence>
<evidence type="ECO:0000256" key="2">
    <source>
        <dbReference type="ARBA" id="ARBA00022457"/>
    </source>
</evidence>
<organism evidence="5 6">
    <name type="scientific">Candidatus Sulfobium mesophilum</name>
    <dbReference type="NCBI Taxonomy" id="2016548"/>
    <lineage>
        <taxon>Bacteria</taxon>
        <taxon>Pseudomonadati</taxon>
        <taxon>Nitrospirota</taxon>
        <taxon>Nitrospiria</taxon>
        <taxon>Nitrospirales</taxon>
        <taxon>Nitrospiraceae</taxon>
        <taxon>Candidatus Sulfobium</taxon>
    </lineage>
</organism>
<dbReference type="SUPFAM" id="SSF100879">
    <property type="entry name" value="Lesion bypass DNA polymerase (Y-family), little finger domain"/>
    <property type="match status" value="1"/>
</dbReference>
<dbReference type="SUPFAM" id="SSF56672">
    <property type="entry name" value="DNA/RNA polymerases"/>
    <property type="match status" value="1"/>
</dbReference>
<accession>A0A2U3QGB6</accession>
<keyword evidence="5" id="KW-0548">Nucleotidyltransferase</keyword>
<comment type="similarity">
    <text evidence="1">Belongs to the DNA polymerase type-Y family.</text>
</comment>
<dbReference type="Pfam" id="PF11799">
    <property type="entry name" value="IMS_C"/>
    <property type="match status" value="1"/>
</dbReference>
<proteinExistence type="inferred from homology"/>
<evidence type="ECO:0000313" key="6">
    <source>
        <dbReference type="Proteomes" id="UP000245125"/>
    </source>
</evidence>
<dbReference type="OrthoDB" id="9808813at2"/>
<dbReference type="PANTHER" id="PTHR11076:SF34">
    <property type="entry name" value="PROTEIN UMUC"/>
    <property type="match status" value="1"/>
</dbReference>